<keyword evidence="3" id="KW-1185">Reference proteome</keyword>
<evidence type="ECO:0000256" key="1">
    <source>
        <dbReference type="SAM" id="MobiDB-lite"/>
    </source>
</evidence>
<feature type="compositionally biased region" description="Polar residues" evidence="1">
    <location>
        <begin position="701"/>
        <end position="713"/>
    </location>
</feature>
<feature type="compositionally biased region" description="Basic and acidic residues" evidence="1">
    <location>
        <begin position="76"/>
        <end position="91"/>
    </location>
</feature>
<dbReference type="EMBL" id="CP120627">
    <property type="protein sequence ID" value="WEW56765.1"/>
    <property type="molecule type" value="Genomic_DNA"/>
</dbReference>
<feature type="compositionally biased region" description="Polar residues" evidence="1">
    <location>
        <begin position="684"/>
        <end position="695"/>
    </location>
</feature>
<feature type="compositionally biased region" description="Low complexity" evidence="1">
    <location>
        <begin position="185"/>
        <end position="199"/>
    </location>
</feature>
<accession>A0AAF0DFA2</accession>
<feature type="compositionally biased region" description="Polar residues" evidence="1">
    <location>
        <begin position="258"/>
        <end position="271"/>
    </location>
</feature>
<name>A0AAF0DFA2_9EURO</name>
<organism evidence="2 3">
    <name type="scientific">Emydomyces testavorans</name>
    <dbReference type="NCBI Taxonomy" id="2070801"/>
    <lineage>
        <taxon>Eukaryota</taxon>
        <taxon>Fungi</taxon>
        <taxon>Dikarya</taxon>
        <taxon>Ascomycota</taxon>
        <taxon>Pezizomycotina</taxon>
        <taxon>Eurotiomycetes</taxon>
        <taxon>Eurotiomycetidae</taxon>
        <taxon>Onygenales</taxon>
        <taxon>Nannizziopsiaceae</taxon>
        <taxon>Emydomyces</taxon>
    </lineage>
</organism>
<feature type="compositionally biased region" description="Basic and acidic residues" evidence="1">
    <location>
        <begin position="205"/>
        <end position="214"/>
    </location>
</feature>
<feature type="compositionally biased region" description="Basic and acidic residues" evidence="1">
    <location>
        <begin position="229"/>
        <end position="238"/>
    </location>
</feature>
<feature type="region of interest" description="Disordered" evidence="1">
    <location>
        <begin position="572"/>
        <end position="878"/>
    </location>
</feature>
<reference evidence="2" key="1">
    <citation type="submission" date="2023-03" db="EMBL/GenBank/DDBJ databases">
        <title>Emydomyces testavorans Genome Sequence.</title>
        <authorList>
            <person name="Hoyer L."/>
        </authorList>
    </citation>
    <scope>NUCLEOTIDE SEQUENCE</scope>
    <source>
        <strain evidence="2">16-2883</strain>
    </source>
</reference>
<feature type="compositionally biased region" description="Basic and acidic residues" evidence="1">
    <location>
        <begin position="280"/>
        <end position="293"/>
    </location>
</feature>
<evidence type="ECO:0000313" key="3">
    <source>
        <dbReference type="Proteomes" id="UP001219355"/>
    </source>
</evidence>
<dbReference type="AlphaFoldDB" id="A0AAF0DFA2"/>
<feature type="compositionally biased region" description="Low complexity" evidence="1">
    <location>
        <begin position="215"/>
        <end position="228"/>
    </location>
</feature>
<feature type="compositionally biased region" description="Pro residues" evidence="1">
    <location>
        <begin position="609"/>
        <end position="620"/>
    </location>
</feature>
<feature type="compositionally biased region" description="Polar residues" evidence="1">
    <location>
        <begin position="582"/>
        <end position="598"/>
    </location>
</feature>
<feature type="region of interest" description="Disordered" evidence="1">
    <location>
        <begin position="70"/>
        <end position="143"/>
    </location>
</feature>
<sequence>METDGADLLLSREPSLNEPLKSREGCKYIPRSAGSVQRPQRSEDLLELVRFFTNYDAPFPEHGLMGLGNGSVSDLWSRKDPQKAKKWKSQEDFSPSKGWQKPGLKWKRDKHKLDVTTSDPDENRPPPISKDPKIPQLLLPATRSKSMIGDVDCECFYPGVGTLPPTADLSDSMPKSLGSVTSMWTPPTLELPLTPSSSEFSPVTENRDQRHIESGSESASQGAQSRSSTESKQEEEKSQPNGDGSEPDAYRPLRNFKASKSSRGQAAQQDQPLLLNNPDAPRRDSDVTSESRETPNNVSELHKRDGVCVSGFPQTQDTDSLLPVSQKQSTYIDIQYLPRRTSSRRGLSQEQTDLCCFSQPLPQDCLLSCFQHSTSCSSEPPPLIHLPAQKRSVQRRPAPLILSSGYQSESFVETLPPTPASPSFTMFPFQAKKPAASQSSPSKSFPLAPTGLVARNNNNNSITDNFTDNITDSQELQSLSSKASLLWPPQLSLHPSRSRITKADILSPRHGNAFAQMSSLPSMNTMTHLDSSVQLPEPERHASEAHPPANDAATMLDTSKTTIVEIKTDGDGMTLKEGDISAKSSPTRQDEAITTTTAHVLPKPRNGPGKPPTIPLPANPPKCDSGSVSPNKARAEKSDSAKMLQQAVPNSPTIDEKSFEQILNPKTPKSAKAKRAEKSDSVKMMQQQTVPNSPTIDEIQSFEQILNPKTPNSAKAKRAEKSDSVKMQQQAVPYSPTIDDIQTFEQILNPKSPNSAKAKRAATDVRDSQSSIYSRPSKGPVTRSSWDTVGIGFTSRPATPSLPSSDNEKGVYAYCGTAPRSGKSRRRHRHDTQVAEAYMTASPVHKKKDRDGQGLEQHQAHHHSASRPSTRGSLEQRRNIDSPSFRLSAASRTELALVQQLQEKIVFLERQNKMLHAALSAALDMGGTYDVGLSRAMSFAQGAGVVGDMLARDSYVSQSGMAAPGMEAGNTIDTDNAEFLY</sequence>
<protein>
    <submittedName>
        <fullName evidence="2">Uncharacterized protein</fullName>
    </submittedName>
</protein>
<feature type="compositionally biased region" description="Polar residues" evidence="1">
    <location>
        <begin position="743"/>
        <end position="755"/>
    </location>
</feature>
<evidence type="ECO:0000313" key="2">
    <source>
        <dbReference type="EMBL" id="WEW56765.1"/>
    </source>
</evidence>
<feature type="compositionally biased region" description="Polar residues" evidence="1">
    <location>
        <begin position="796"/>
        <end position="805"/>
    </location>
</feature>
<dbReference type="Proteomes" id="UP001219355">
    <property type="component" value="Chromosome 1"/>
</dbReference>
<feature type="region of interest" description="Disordered" evidence="1">
    <location>
        <begin position="157"/>
        <end position="299"/>
    </location>
</feature>
<proteinExistence type="predicted"/>
<feature type="region of interest" description="Disordered" evidence="1">
    <location>
        <begin position="1"/>
        <end position="22"/>
    </location>
</feature>
<gene>
    <name evidence="2" type="ORF">PRK78_002216</name>
</gene>